<feature type="non-terminal residue" evidence="1">
    <location>
        <position position="205"/>
    </location>
</feature>
<gene>
    <name evidence="1" type="ORF">CCMP2556_LOCUS48564</name>
</gene>
<name>A0ABP0RRY2_9DINO</name>
<comment type="caution">
    <text evidence="1">The sequence shown here is derived from an EMBL/GenBank/DDBJ whole genome shotgun (WGS) entry which is preliminary data.</text>
</comment>
<reference evidence="1 2" key="1">
    <citation type="submission" date="2024-02" db="EMBL/GenBank/DDBJ databases">
        <authorList>
            <person name="Chen Y."/>
            <person name="Shah S."/>
            <person name="Dougan E. K."/>
            <person name="Thang M."/>
            <person name="Chan C."/>
        </authorList>
    </citation>
    <scope>NUCLEOTIDE SEQUENCE [LARGE SCALE GENOMIC DNA]</scope>
</reference>
<evidence type="ECO:0000313" key="1">
    <source>
        <dbReference type="EMBL" id="CAK9103398.1"/>
    </source>
</evidence>
<sequence>MFCCCAVEPGPTENFGGIEERLRDAGFVKTSPAMDGGPAPMLASLGEDEESDGKIFEAKFTGTPENHGLVMDTSDPLCIIVKMVQEDKGAAEWNKTVAPSQRIQDYDRVVEVNSVNNPTKMVKAVQVDEIRSIKFERPAQRTVTLKRPGEIGVVLHYRKVDSSAPWFQKISPGLLQQWNVDHPEETVAVHDRIISVNGKTGTPEE</sequence>
<keyword evidence="2" id="KW-1185">Reference proteome</keyword>
<evidence type="ECO:0008006" key="3">
    <source>
        <dbReference type="Google" id="ProtNLM"/>
    </source>
</evidence>
<proteinExistence type="predicted"/>
<evidence type="ECO:0000313" key="2">
    <source>
        <dbReference type="Proteomes" id="UP001642484"/>
    </source>
</evidence>
<accession>A0ABP0RRY2</accession>
<organism evidence="1 2">
    <name type="scientific">Durusdinium trenchii</name>
    <dbReference type="NCBI Taxonomy" id="1381693"/>
    <lineage>
        <taxon>Eukaryota</taxon>
        <taxon>Sar</taxon>
        <taxon>Alveolata</taxon>
        <taxon>Dinophyceae</taxon>
        <taxon>Suessiales</taxon>
        <taxon>Symbiodiniaceae</taxon>
        <taxon>Durusdinium</taxon>
    </lineage>
</organism>
<protein>
    <recommendedName>
        <fullName evidence="3">PDZ domain-containing protein</fullName>
    </recommendedName>
</protein>
<dbReference type="Proteomes" id="UP001642484">
    <property type="component" value="Unassembled WGS sequence"/>
</dbReference>
<dbReference type="EMBL" id="CAXAMN010026476">
    <property type="protein sequence ID" value="CAK9103398.1"/>
    <property type="molecule type" value="Genomic_DNA"/>
</dbReference>